<evidence type="ECO:0000313" key="6">
    <source>
        <dbReference type="Proteomes" id="UP000494206"/>
    </source>
</evidence>
<dbReference type="Pfam" id="PF04925">
    <property type="entry name" value="SHQ1"/>
    <property type="match status" value="1"/>
</dbReference>
<dbReference type="InterPro" id="IPR007009">
    <property type="entry name" value="Shq1_C"/>
</dbReference>
<dbReference type="PANTHER" id="PTHR12967:SF0">
    <property type="entry name" value="PROTEIN SHQ1 HOMOLOG"/>
    <property type="match status" value="1"/>
</dbReference>
<organism evidence="5 6">
    <name type="scientific">Caenorhabditis bovis</name>
    <dbReference type="NCBI Taxonomy" id="2654633"/>
    <lineage>
        <taxon>Eukaryota</taxon>
        <taxon>Metazoa</taxon>
        <taxon>Ecdysozoa</taxon>
        <taxon>Nematoda</taxon>
        <taxon>Chromadorea</taxon>
        <taxon>Rhabditida</taxon>
        <taxon>Rhabditina</taxon>
        <taxon>Rhabditomorpha</taxon>
        <taxon>Rhabditoidea</taxon>
        <taxon>Rhabditidae</taxon>
        <taxon>Peloderinae</taxon>
        <taxon>Caenorhabditis</taxon>
    </lineage>
</organism>
<dbReference type="PANTHER" id="PTHR12967">
    <property type="entry name" value="PROTEIN SHQ1 HOMOLOG"/>
    <property type="match status" value="1"/>
</dbReference>
<accession>A0A8S1FD32</accession>
<dbReference type="SUPFAM" id="SSF54001">
    <property type="entry name" value="Cysteine proteinases"/>
    <property type="match status" value="1"/>
</dbReference>
<evidence type="ECO:0000259" key="3">
    <source>
        <dbReference type="Pfam" id="PF04925"/>
    </source>
</evidence>
<dbReference type="Gene3D" id="3.40.395.10">
    <property type="entry name" value="Adenoviral Proteinase, Chain A"/>
    <property type="match status" value="1"/>
</dbReference>
<name>A0A8S1FD32_9PELO</name>
<dbReference type="Proteomes" id="UP000494206">
    <property type="component" value="Unassembled WGS sequence"/>
</dbReference>
<dbReference type="InterPro" id="IPR039742">
    <property type="entry name" value="Shq1"/>
</dbReference>
<dbReference type="InterPro" id="IPR038765">
    <property type="entry name" value="Papain-like_cys_pep_sf"/>
</dbReference>
<keyword evidence="6" id="KW-1185">Reference proteome</keyword>
<dbReference type="GO" id="GO:0051082">
    <property type="term" value="F:unfolded protein binding"/>
    <property type="evidence" value="ECO:0007669"/>
    <property type="project" value="TreeGrafter"/>
</dbReference>
<evidence type="ECO:0000259" key="4">
    <source>
        <dbReference type="Pfam" id="PF21413"/>
    </source>
</evidence>
<gene>
    <name evidence="5" type="ORF">CBOVIS_LOCUS11256</name>
</gene>
<dbReference type="InterPro" id="IPR048696">
    <property type="entry name" value="SHQ1-like_CS"/>
</dbReference>
<evidence type="ECO:0000313" key="5">
    <source>
        <dbReference type="EMBL" id="CAB3409623.1"/>
    </source>
</evidence>
<sequence length="579" mass="67506">MSADDQILSYGCVNLTRGDLGLLEKGQWINDRLLSFAAEWLMDDADEHTKKVVYIFAPPECEILKMMGTPEAAIECFQALDLTNKQIIMFMLNDNVDATNQCGGSHWTLLVYERAQDRFLHFNSAPTSTQNSYWAKKIVDNCTDDQFLKIRIRTPYAKIQEAEVDYGDDMFIFSCAPYYLRLHLKQRVREVAERQPSIEFNDEKSEFMITIEKLHHGEKFECLDMVTELLRPQREIHGREMVEEIEDEENQEIGDDEEDDENAFLHPQEVRDVEKEIRLKEPMAKDFGYGFAWKKIGVIERLRDEIGNILDLENPECCEISNRLEKCALYDMENFDEERYLADTLDPDDELLSILNADFEMELKISDDNIAKLKDLKVKKLPKLTEKEQKCVALGLIDMIFAFCYEQRVNGWEMTCESGWTLRKLSPTLSYLVRYETAKQALAFAVRRSLCYPLYRNFDLAQKIVEDLKIVFKHGKGALVHILTEIHNAFVSSGEFRYIFNDLFITDYLIWIQAVDDAVIGDLAKEIENIEKVRFIFEYRLRMPNIQVEKQDTMLPLDMLELVGKIEETELDSDDEPIS</sequence>
<dbReference type="GO" id="GO:0005654">
    <property type="term" value="C:nucleoplasm"/>
    <property type="evidence" value="ECO:0007669"/>
    <property type="project" value="TreeGrafter"/>
</dbReference>
<evidence type="ECO:0000256" key="2">
    <source>
        <dbReference type="ARBA" id="ARBA00013750"/>
    </source>
</evidence>
<feature type="domain" description="Shq1 C-terminal" evidence="3">
    <location>
        <begin position="357"/>
        <end position="530"/>
    </location>
</feature>
<dbReference type="OrthoDB" id="73639at2759"/>
<evidence type="ECO:0000256" key="1">
    <source>
        <dbReference type="ARBA" id="ARBA00005607"/>
    </source>
</evidence>
<protein>
    <recommendedName>
        <fullName evidence="2">Protein SHQ1 homolog</fullName>
    </recommendedName>
</protein>
<proteinExistence type="inferred from homology"/>
<comment type="similarity">
    <text evidence="1">Belongs to the SHQ1 family.</text>
</comment>
<feature type="domain" description="SHQ1-like CS" evidence="4">
    <location>
        <begin position="144"/>
        <end position="230"/>
    </location>
</feature>
<dbReference type="GO" id="GO:0005737">
    <property type="term" value="C:cytoplasm"/>
    <property type="evidence" value="ECO:0007669"/>
    <property type="project" value="TreeGrafter"/>
</dbReference>
<dbReference type="Pfam" id="PF21413">
    <property type="entry name" value="SHQ1-like_CS"/>
    <property type="match status" value="1"/>
</dbReference>
<dbReference type="GO" id="GO:0000493">
    <property type="term" value="P:box H/ACA snoRNP assembly"/>
    <property type="evidence" value="ECO:0007669"/>
    <property type="project" value="InterPro"/>
</dbReference>
<dbReference type="AlphaFoldDB" id="A0A8S1FD32"/>
<comment type="caution">
    <text evidence="5">The sequence shown here is derived from an EMBL/GenBank/DDBJ whole genome shotgun (WGS) entry which is preliminary data.</text>
</comment>
<dbReference type="EMBL" id="CADEPM010000009">
    <property type="protein sequence ID" value="CAB3409623.1"/>
    <property type="molecule type" value="Genomic_DNA"/>
</dbReference>
<reference evidence="5 6" key="1">
    <citation type="submission" date="2020-04" db="EMBL/GenBank/DDBJ databases">
        <authorList>
            <person name="Laetsch R D."/>
            <person name="Stevens L."/>
            <person name="Kumar S."/>
            <person name="Blaxter L. M."/>
        </authorList>
    </citation>
    <scope>NUCLEOTIDE SEQUENCE [LARGE SCALE GENOMIC DNA]</scope>
</reference>